<evidence type="ECO:0000313" key="2">
    <source>
        <dbReference type="Proteomes" id="UP000823842"/>
    </source>
</evidence>
<dbReference type="Proteomes" id="UP000823842">
    <property type="component" value="Unassembled WGS sequence"/>
</dbReference>
<evidence type="ECO:0000313" key="1">
    <source>
        <dbReference type="EMBL" id="HJB29152.1"/>
    </source>
</evidence>
<sequence>MLRVMSPGDLKGYCLKKPQGPQFELLAGAVTDITRDGRDFIVRLSGMAYGRWMSAYIRFSDREMSDRKMLATRLVASQVKRGDFLSVFLMHKNKERVALDFKFYGNWRFHGWAGEKNVFIGKIYNFSNDCAWFCDYSPRNGGKKTYSWQVCFEPQVMDSARRFLSQGNPFAICICGSQIGGTGQYLCHTFDVI</sequence>
<accession>A0A9D2LTJ0</accession>
<proteinExistence type="predicted"/>
<organism evidence="1 2">
    <name type="scientific">Candidatus Blautia faecavium</name>
    <dbReference type="NCBI Taxonomy" id="2838487"/>
    <lineage>
        <taxon>Bacteria</taxon>
        <taxon>Bacillati</taxon>
        <taxon>Bacillota</taxon>
        <taxon>Clostridia</taxon>
        <taxon>Lachnospirales</taxon>
        <taxon>Lachnospiraceae</taxon>
        <taxon>Blautia</taxon>
    </lineage>
</organism>
<protein>
    <submittedName>
        <fullName evidence="1">Uncharacterized protein</fullName>
    </submittedName>
</protein>
<comment type="caution">
    <text evidence="1">The sequence shown here is derived from an EMBL/GenBank/DDBJ whole genome shotgun (WGS) entry which is preliminary data.</text>
</comment>
<gene>
    <name evidence="1" type="ORF">IAA06_10235</name>
</gene>
<dbReference type="EMBL" id="DWYZ01000194">
    <property type="protein sequence ID" value="HJB29152.1"/>
    <property type="molecule type" value="Genomic_DNA"/>
</dbReference>
<dbReference type="AlphaFoldDB" id="A0A9D2LTJ0"/>
<reference evidence="1" key="2">
    <citation type="submission" date="2021-04" db="EMBL/GenBank/DDBJ databases">
        <authorList>
            <person name="Gilroy R."/>
        </authorList>
    </citation>
    <scope>NUCLEOTIDE SEQUENCE</scope>
    <source>
        <strain evidence="1">ChiSjej1B19-5720</strain>
    </source>
</reference>
<name>A0A9D2LTJ0_9FIRM</name>
<reference evidence="1" key="1">
    <citation type="journal article" date="2021" name="PeerJ">
        <title>Extensive microbial diversity within the chicken gut microbiome revealed by metagenomics and culture.</title>
        <authorList>
            <person name="Gilroy R."/>
            <person name="Ravi A."/>
            <person name="Getino M."/>
            <person name="Pursley I."/>
            <person name="Horton D.L."/>
            <person name="Alikhan N.F."/>
            <person name="Baker D."/>
            <person name="Gharbi K."/>
            <person name="Hall N."/>
            <person name="Watson M."/>
            <person name="Adriaenssens E.M."/>
            <person name="Foster-Nyarko E."/>
            <person name="Jarju S."/>
            <person name="Secka A."/>
            <person name="Antonio M."/>
            <person name="Oren A."/>
            <person name="Chaudhuri R.R."/>
            <person name="La Ragione R."/>
            <person name="Hildebrand F."/>
            <person name="Pallen M.J."/>
        </authorList>
    </citation>
    <scope>NUCLEOTIDE SEQUENCE</scope>
    <source>
        <strain evidence="1">ChiSjej1B19-5720</strain>
    </source>
</reference>